<evidence type="ECO:0000259" key="5">
    <source>
        <dbReference type="PROSITE" id="PS51650"/>
    </source>
</evidence>
<evidence type="ECO:0000256" key="1">
    <source>
        <dbReference type="ARBA" id="ARBA00004496"/>
    </source>
</evidence>
<sequence>MLKEYLLRRDYAMFRRVKRYFDELWKGRRRLVAGVERKGLEEEGLVRGEAGEVDMNMVMDGVALSDLRRKMISVMEVGNFIQGLDVVVRHSGTGMILSERNIGTIPLYRRHLDLQSKNQERSTSPDSLSPPLKPLRPTGTGITPLSLTPARDLSELAMRFSQVWVDVLGWGGGSISSVSYGGIGIAQDEVAEVYFGIYNKAEGRWVSEEFLVVVDWKGNVLATGEGDGADKKTKTLFMDLSHRDLDRSEALWIVGRVVRVGKMVSADSGGGTGGRPALVRGDTGSSFGSLKSSASGSDGDRGKVRRPFGWGVASLAEVLKERAAEDDGSGVSVTKSFDLSMPIFTPTTESNFGTLHDNILHKLGGFESAGTLINLRVKVFHGDAADVMNSKVHAPLLKSIVLTPRNGFGDVIIPNTVRNSMYITLSSGDFSHSGLTFSPLQSLRLTKKSASKTSARNIEVSVQIRLSSGEFVKNCISKANGCGRDASWRSVVSYHSNQPKWGEMIRVDLSPGQFERSHVFLLVRHVSSGGSSNSKEVTSPGGSGDGSEGVGEREGTFAFGFLPLLRGNHTVLHDALHTLHLYRFDRKAAHPSVYLNFAPGPDLAVPARLAPKDVEGAVEALKFNQNGQTGDSVGVRTRLCSTKLTQGRGLLGLVHWKEGVKKGTLSDSDGVGGVLERFMETSETEIIKFLPQIFDGLFSILESELNNQGRWDEK</sequence>
<evidence type="ECO:0000256" key="4">
    <source>
        <dbReference type="SAM" id="MobiDB-lite"/>
    </source>
</evidence>
<dbReference type="AlphaFoldDB" id="A0AAD5S0C7"/>
<evidence type="ECO:0000313" key="6">
    <source>
        <dbReference type="EMBL" id="KAJ3030747.1"/>
    </source>
</evidence>
<dbReference type="Pfam" id="PF16172">
    <property type="entry name" value="DOCK_N"/>
    <property type="match status" value="1"/>
</dbReference>
<feature type="domain" description="C2 DOCK-type" evidence="5">
    <location>
        <begin position="418"/>
        <end position="638"/>
    </location>
</feature>
<feature type="region of interest" description="Disordered" evidence="4">
    <location>
        <begin position="528"/>
        <end position="550"/>
    </location>
</feature>
<feature type="region of interest" description="Disordered" evidence="4">
    <location>
        <begin position="265"/>
        <end position="302"/>
    </location>
</feature>
<gene>
    <name evidence="6" type="ORF">HK097_005582</name>
</gene>
<name>A0AAD5S0C7_9FUNG</name>
<comment type="subcellular location">
    <subcellularLocation>
        <location evidence="1">Cytoplasm</location>
    </subcellularLocation>
</comment>
<comment type="caution">
    <text evidence="6">The sequence shown here is derived from an EMBL/GenBank/DDBJ whole genome shotgun (WGS) entry which is preliminary data.</text>
</comment>
<dbReference type="GO" id="GO:0005085">
    <property type="term" value="F:guanyl-nucleotide exchange factor activity"/>
    <property type="evidence" value="ECO:0007669"/>
    <property type="project" value="InterPro"/>
</dbReference>
<dbReference type="GO" id="GO:0005886">
    <property type="term" value="C:plasma membrane"/>
    <property type="evidence" value="ECO:0007669"/>
    <property type="project" value="TreeGrafter"/>
</dbReference>
<dbReference type="PANTHER" id="PTHR45653:SF10">
    <property type="entry name" value="MYOBLAST CITY, ISOFORM B"/>
    <property type="match status" value="1"/>
</dbReference>
<keyword evidence="2" id="KW-0963">Cytoplasm</keyword>
<dbReference type="Proteomes" id="UP001212841">
    <property type="component" value="Unassembled WGS sequence"/>
</dbReference>
<proteinExistence type="inferred from homology"/>
<dbReference type="GO" id="GO:0005737">
    <property type="term" value="C:cytoplasm"/>
    <property type="evidence" value="ECO:0007669"/>
    <property type="project" value="UniProtKB-SubCell"/>
</dbReference>
<comment type="similarity">
    <text evidence="3">Belongs to the DOCK family.</text>
</comment>
<dbReference type="PROSITE" id="PS51650">
    <property type="entry name" value="C2_DOCK"/>
    <property type="match status" value="1"/>
</dbReference>
<feature type="compositionally biased region" description="Polar residues" evidence="4">
    <location>
        <begin position="528"/>
        <end position="537"/>
    </location>
</feature>
<accession>A0AAD5S0C7</accession>
<dbReference type="GO" id="GO:0031267">
    <property type="term" value="F:small GTPase binding"/>
    <property type="evidence" value="ECO:0007669"/>
    <property type="project" value="TreeGrafter"/>
</dbReference>
<organism evidence="6 7">
    <name type="scientific">Rhizophlyctis rosea</name>
    <dbReference type="NCBI Taxonomy" id="64517"/>
    <lineage>
        <taxon>Eukaryota</taxon>
        <taxon>Fungi</taxon>
        <taxon>Fungi incertae sedis</taxon>
        <taxon>Chytridiomycota</taxon>
        <taxon>Chytridiomycota incertae sedis</taxon>
        <taxon>Chytridiomycetes</taxon>
        <taxon>Rhizophlyctidales</taxon>
        <taxon>Rhizophlyctidaceae</taxon>
        <taxon>Rhizophlyctis</taxon>
    </lineage>
</organism>
<keyword evidence="7" id="KW-1185">Reference proteome</keyword>
<dbReference type="InterPro" id="IPR027007">
    <property type="entry name" value="C2_DOCK-type_domain"/>
</dbReference>
<evidence type="ECO:0000256" key="2">
    <source>
        <dbReference type="ARBA" id="ARBA00022490"/>
    </source>
</evidence>
<feature type="non-terminal residue" evidence="6">
    <location>
        <position position="714"/>
    </location>
</feature>
<dbReference type="InterPro" id="IPR035892">
    <property type="entry name" value="C2_domain_sf"/>
</dbReference>
<dbReference type="EMBL" id="JADGJD010002609">
    <property type="protein sequence ID" value="KAJ3030747.1"/>
    <property type="molecule type" value="Genomic_DNA"/>
</dbReference>
<dbReference type="GO" id="GO:0007264">
    <property type="term" value="P:small GTPase-mediated signal transduction"/>
    <property type="evidence" value="ECO:0007669"/>
    <property type="project" value="InterPro"/>
</dbReference>
<protein>
    <recommendedName>
        <fullName evidence="5">C2 DOCK-type domain-containing protein</fullName>
    </recommendedName>
</protein>
<dbReference type="Gene3D" id="2.60.40.150">
    <property type="entry name" value="C2 domain"/>
    <property type="match status" value="1"/>
</dbReference>
<dbReference type="InterPro" id="IPR032376">
    <property type="entry name" value="DOCK_N"/>
</dbReference>
<feature type="region of interest" description="Disordered" evidence="4">
    <location>
        <begin position="116"/>
        <end position="144"/>
    </location>
</feature>
<evidence type="ECO:0000313" key="7">
    <source>
        <dbReference type="Proteomes" id="UP001212841"/>
    </source>
</evidence>
<reference evidence="6" key="1">
    <citation type="submission" date="2020-05" db="EMBL/GenBank/DDBJ databases">
        <title>Phylogenomic resolution of chytrid fungi.</title>
        <authorList>
            <person name="Stajich J.E."/>
            <person name="Amses K."/>
            <person name="Simmons R."/>
            <person name="Seto K."/>
            <person name="Myers J."/>
            <person name="Bonds A."/>
            <person name="Quandt C.A."/>
            <person name="Barry K."/>
            <person name="Liu P."/>
            <person name="Grigoriev I."/>
            <person name="Longcore J.E."/>
            <person name="James T.Y."/>
        </authorList>
    </citation>
    <scope>NUCLEOTIDE SEQUENCE</scope>
    <source>
        <strain evidence="6">JEL0318</strain>
    </source>
</reference>
<dbReference type="InterPro" id="IPR026791">
    <property type="entry name" value="DOCK"/>
</dbReference>
<feature type="compositionally biased region" description="Low complexity" evidence="4">
    <location>
        <begin position="284"/>
        <end position="297"/>
    </location>
</feature>
<evidence type="ECO:0000256" key="3">
    <source>
        <dbReference type="PROSITE-ProRule" id="PRU00983"/>
    </source>
</evidence>
<dbReference type="PANTHER" id="PTHR45653">
    <property type="entry name" value="DEDICATOR OF CYTOKINESIS"/>
    <property type="match status" value="1"/>
</dbReference>
<dbReference type="Pfam" id="PF14429">
    <property type="entry name" value="DOCK-C2"/>
    <property type="match status" value="1"/>
</dbReference>